<keyword evidence="1" id="KW-0489">Methyltransferase</keyword>
<accession>A0ABR9VUJ2</accession>
<evidence type="ECO:0000313" key="1">
    <source>
        <dbReference type="EMBL" id="MBE9254553.1"/>
    </source>
</evidence>
<keyword evidence="1" id="KW-0808">Transferase</keyword>
<reference evidence="1 2" key="1">
    <citation type="submission" date="2020-10" db="EMBL/GenBank/DDBJ databases">
        <authorList>
            <person name="Castelo-Branco R."/>
            <person name="Eusebio N."/>
            <person name="Adriana R."/>
            <person name="Vieira A."/>
            <person name="Brugerolle De Fraissinette N."/>
            <person name="Rezende De Castro R."/>
            <person name="Schneider M.P."/>
            <person name="Vasconcelos V."/>
            <person name="Leao P.N."/>
        </authorList>
    </citation>
    <scope>NUCLEOTIDE SEQUENCE [LARGE SCALE GENOMIC DNA]</scope>
    <source>
        <strain evidence="1 2">LEGE 00031</strain>
    </source>
</reference>
<dbReference type="GO" id="GO:0008168">
    <property type="term" value="F:methyltransferase activity"/>
    <property type="evidence" value="ECO:0007669"/>
    <property type="project" value="UniProtKB-KW"/>
</dbReference>
<protein>
    <submittedName>
        <fullName evidence="1">Class I SAM-dependent methyltransferase</fullName>
    </submittedName>
</protein>
<dbReference type="GO" id="GO:0032259">
    <property type="term" value="P:methylation"/>
    <property type="evidence" value="ECO:0007669"/>
    <property type="project" value="UniProtKB-KW"/>
</dbReference>
<dbReference type="InterPro" id="IPR029063">
    <property type="entry name" value="SAM-dependent_MTases_sf"/>
</dbReference>
<sequence>MSEGLRFYWYQGVDALLKGDEALAQDIWMSAMLECRVDDVQERTAELVEVLEDTAIESLQAGNWAGARKCYEMALEIDQSFENLILKKILFWQEIYTQHCENRGYEFKTDWFSGNIPIWNQVLKKFMGSPNLSFVEVGSWQGRATCWLLDNVLTDSSSTIICIDTFQGSVEHESMGLGEDVKSLESVFDYNIQRTGRADQVKKLVGFSQDWLRQLPLNSFDFYYVDGSHIASDVMEDVVLGWGLLKEEGIIIFDDYGWGAYQDQPTMHPKLAVDSFLEVFKDRVRVICKSYQVIVEKVV</sequence>
<keyword evidence="2" id="KW-1185">Reference proteome</keyword>
<name>A0ABR9VUJ2_9SYNC</name>
<dbReference type="Proteomes" id="UP000658720">
    <property type="component" value="Unassembled WGS sequence"/>
</dbReference>
<comment type="caution">
    <text evidence="1">The sequence shown here is derived from an EMBL/GenBank/DDBJ whole genome shotgun (WGS) entry which is preliminary data.</text>
</comment>
<organism evidence="1 2">
    <name type="scientific">Synechocystis salina LEGE 00031</name>
    <dbReference type="NCBI Taxonomy" id="1828736"/>
    <lineage>
        <taxon>Bacteria</taxon>
        <taxon>Bacillati</taxon>
        <taxon>Cyanobacteriota</taxon>
        <taxon>Cyanophyceae</taxon>
        <taxon>Synechococcales</taxon>
        <taxon>Merismopediaceae</taxon>
        <taxon>Synechocystis</taxon>
    </lineage>
</organism>
<dbReference type="Pfam" id="PF13578">
    <property type="entry name" value="Methyltransf_24"/>
    <property type="match status" value="1"/>
</dbReference>
<dbReference type="Gene3D" id="3.40.50.150">
    <property type="entry name" value="Vaccinia Virus protein VP39"/>
    <property type="match status" value="1"/>
</dbReference>
<evidence type="ECO:0000313" key="2">
    <source>
        <dbReference type="Proteomes" id="UP000658720"/>
    </source>
</evidence>
<dbReference type="SUPFAM" id="SSF53335">
    <property type="entry name" value="S-adenosyl-L-methionine-dependent methyltransferases"/>
    <property type="match status" value="1"/>
</dbReference>
<proteinExistence type="predicted"/>
<dbReference type="RefSeq" id="WP_194020126.1">
    <property type="nucleotide sequence ID" value="NZ_JADEVV010000033.1"/>
</dbReference>
<gene>
    <name evidence="1" type="ORF">IQ217_12040</name>
</gene>
<dbReference type="EMBL" id="JADEVV010000033">
    <property type="protein sequence ID" value="MBE9254553.1"/>
    <property type="molecule type" value="Genomic_DNA"/>
</dbReference>